<keyword evidence="1" id="KW-0479">Metal-binding</keyword>
<proteinExistence type="predicted"/>
<dbReference type="OrthoDB" id="411372at2759"/>
<evidence type="ECO:0000313" key="4">
    <source>
        <dbReference type="EMBL" id="EOA30001.1"/>
    </source>
</evidence>
<feature type="zinc finger region" description="C3H1-type" evidence="1">
    <location>
        <begin position="226"/>
        <end position="253"/>
    </location>
</feature>
<dbReference type="EMBL" id="KB870807">
    <property type="protein sequence ID" value="EOA30001.1"/>
    <property type="molecule type" value="Genomic_DNA"/>
</dbReference>
<feature type="domain" description="C3H1-type" evidence="3">
    <location>
        <begin position="226"/>
        <end position="253"/>
    </location>
</feature>
<dbReference type="EMBL" id="KB870807">
    <property type="protein sequence ID" value="EOA30002.1"/>
    <property type="molecule type" value="Genomic_DNA"/>
</dbReference>
<accession>R0G3V2</accession>
<dbReference type="GO" id="GO:0008270">
    <property type="term" value="F:zinc ion binding"/>
    <property type="evidence" value="ECO:0007669"/>
    <property type="project" value="UniProtKB-KW"/>
</dbReference>
<evidence type="ECO:0000256" key="1">
    <source>
        <dbReference type="PROSITE-ProRule" id="PRU00723"/>
    </source>
</evidence>
<dbReference type="InterPro" id="IPR000571">
    <property type="entry name" value="Znf_CCCH"/>
</dbReference>
<dbReference type="PANTHER" id="PTHR36886:SF8">
    <property type="entry name" value="ZINC FINGER CCCH DOMAIN-CONTAINING PROTEIN 38"/>
    <property type="match status" value="1"/>
</dbReference>
<dbReference type="Proteomes" id="UP000029121">
    <property type="component" value="Unassembled WGS sequence"/>
</dbReference>
<feature type="compositionally biased region" description="Polar residues" evidence="2">
    <location>
        <begin position="44"/>
        <end position="60"/>
    </location>
</feature>
<feature type="region of interest" description="Disordered" evidence="2">
    <location>
        <begin position="548"/>
        <end position="604"/>
    </location>
</feature>
<reference evidence="5" key="1">
    <citation type="journal article" date="2013" name="Nat. Genet.">
        <title>The Capsella rubella genome and the genomic consequences of rapid mating system evolution.</title>
        <authorList>
            <person name="Slotte T."/>
            <person name="Hazzouri K.M."/>
            <person name="Agren J.A."/>
            <person name="Koenig D."/>
            <person name="Maumus F."/>
            <person name="Guo Y.L."/>
            <person name="Steige K."/>
            <person name="Platts A.E."/>
            <person name="Escobar J.S."/>
            <person name="Newman L.K."/>
            <person name="Wang W."/>
            <person name="Mandakova T."/>
            <person name="Vello E."/>
            <person name="Smith L.M."/>
            <person name="Henz S.R."/>
            <person name="Steffen J."/>
            <person name="Takuno S."/>
            <person name="Brandvain Y."/>
            <person name="Coop G."/>
            <person name="Andolfatto P."/>
            <person name="Hu T.T."/>
            <person name="Blanchette M."/>
            <person name="Clark R.M."/>
            <person name="Quesneville H."/>
            <person name="Nordborg M."/>
            <person name="Gaut B.S."/>
            <person name="Lysak M.A."/>
            <person name="Jenkins J."/>
            <person name="Grimwood J."/>
            <person name="Chapman J."/>
            <person name="Prochnik S."/>
            <person name="Shu S."/>
            <person name="Rokhsar D."/>
            <person name="Schmutz J."/>
            <person name="Weigel D."/>
            <person name="Wright S.I."/>
        </authorList>
    </citation>
    <scope>NUCLEOTIDE SEQUENCE [LARGE SCALE GENOMIC DNA]</scope>
    <source>
        <strain evidence="5">cv. Monte Gargano</strain>
    </source>
</reference>
<keyword evidence="1" id="KW-0862">Zinc</keyword>
<evidence type="ECO:0000313" key="5">
    <source>
        <dbReference type="Proteomes" id="UP000029121"/>
    </source>
</evidence>
<dbReference type="Gene3D" id="1.20.120.1350">
    <property type="entry name" value="Pneumovirus matrix protein 2 (M2), zinc-binding domain"/>
    <property type="match status" value="1"/>
</dbReference>
<organism evidence="4 5">
    <name type="scientific">Capsella rubella</name>
    <dbReference type="NCBI Taxonomy" id="81985"/>
    <lineage>
        <taxon>Eukaryota</taxon>
        <taxon>Viridiplantae</taxon>
        <taxon>Streptophyta</taxon>
        <taxon>Embryophyta</taxon>
        <taxon>Tracheophyta</taxon>
        <taxon>Spermatophyta</taxon>
        <taxon>Magnoliopsida</taxon>
        <taxon>eudicotyledons</taxon>
        <taxon>Gunneridae</taxon>
        <taxon>Pentapetalae</taxon>
        <taxon>rosids</taxon>
        <taxon>malvids</taxon>
        <taxon>Brassicales</taxon>
        <taxon>Brassicaceae</taxon>
        <taxon>Camelineae</taxon>
        <taxon>Capsella</taxon>
    </lineage>
</organism>
<feature type="compositionally biased region" description="Basic and acidic residues" evidence="2">
    <location>
        <begin position="127"/>
        <end position="150"/>
    </location>
</feature>
<dbReference type="AlphaFoldDB" id="R0G3V2"/>
<gene>
    <name evidence="4" type="ORF">CARUB_v10013105mg</name>
</gene>
<feature type="compositionally biased region" description="Basic and acidic residues" evidence="2">
    <location>
        <begin position="556"/>
        <end position="579"/>
    </location>
</feature>
<dbReference type="InterPro" id="IPR052650">
    <property type="entry name" value="Zinc_finger_CCCH"/>
</dbReference>
<feature type="compositionally biased region" description="Polar residues" evidence="2">
    <location>
        <begin position="68"/>
        <end position="77"/>
    </location>
</feature>
<dbReference type="eggNOG" id="ENOG502QQ0W">
    <property type="taxonomic scope" value="Eukaryota"/>
</dbReference>
<feature type="region of interest" description="Disordered" evidence="2">
    <location>
        <begin position="1"/>
        <end position="156"/>
    </location>
</feature>
<name>R0G3V2_9BRAS</name>
<keyword evidence="5" id="KW-1185">Reference proteome</keyword>
<sequence>MSGLGRTHVSNWDSKEDSHHHHSSLTASSGAYYRDKESEPVRFNSESNGSRRSGAETNQHPGEARSRSIVSQSNDNSYDSERDDTRQQIFPRNGSRSNSMSRSRSRSPVYRGKHKTRTLVSPTPIREFNKRGSGHHFDQSNDHGLEDDTRKPRKTKYHTDDFRGEAMMTGARFSVYNTKFPEDNSRREHLHDNGFSDPRLRRHRSEFTGVKDTQRRNGDGEGQFHRTSNIPCKFLAAGFCRNGNYCRFSHHGAGRKQPQDKHFYRQDSNNHNKWNDVERLDNGRLGGIEVSRASKGVSEPNRNSSSWIDDMEMSPDWNYGVQSLKNPVKEEHSVGIIGQSSQSQVLKGGLVSHNEQSSGMFSHGGKTMVEKPIAASHQSYSHPVNVTPVQAFSQNHNVLPYQSSLTAGGSQQVLATAAADLSVGSNLSNVESGKVYQNNHQSTVERPVLVQNTVSKEQLDKITSISATIAQFLANGEPIPELVKALQMPLHSESSMDIQPNQATTTVHSQSNVMSSNPNQLCGLGMNIGAGGVPVVTASQVNNVSGIQDLTLNPKGCEENRNKKTHESSKEEEGKKTGEDTNDAENIVDEDEDDVGSDKENKKGIDPKEMRAFKFALVEVVKELLNPTWKEGKMDKDGYKNIVKKVVEKVTVTMQSGSVPQTQENIDHYLSASKPKLTKLVQAYISKIKKT</sequence>
<evidence type="ECO:0000256" key="2">
    <source>
        <dbReference type="SAM" id="MobiDB-lite"/>
    </source>
</evidence>
<evidence type="ECO:0000259" key="3">
    <source>
        <dbReference type="PROSITE" id="PS50103"/>
    </source>
</evidence>
<dbReference type="STRING" id="81985.R0G3V2"/>
<keyword evidence="1" id="KW-0863">Zinc-finger</keyword>
<feature type="compositionally biased region" description="Acidic residues" evidence="2">
    <location>
        <begin position="580"/>
        <end position="595"/>
    </location>
</feature>
<protein>
    <recommendedName>
        <fullName evidence="3">C3H1-type domain-containing protein</fullName>
    </recommendedName>
</protein>
<dbReference type="EMBL" id="KB870807">
    <property type="protein sequence ID" value="EOA30000.1"/>
    <property type="molecule type" value="Genomic_DNA"/>
</dbReference>
<reference evidence="4" key="2">
    <citation type="journal article" date="2013" name="Nat. Genet.">
        <title>Genome sequencing of Capsella rubella.</title>
        <authorList>
            <person name="Schmutz J."/>
            <person name="Prochnik S."/>
            <person name="Nordborg M."/>
            <person name="Weigel D."/>
            <person name="Rokhsar D."/>
            <person name="Wright S."/>
        </authorList>
    </citation>
    <scope>NUCLEOTIDE SEQUENCE</scope>
</reference>
<dbReference type="PROSITE" id="PS50103">
    <property type="entry name" value="ZF_C3H1"/>
    <property type="match status" value="1"/>
</dbReference>
<dbReference type="PANTHER" id="PTHR36886">
    <property type="entry name" value="PROTEIN FRIGIDA-ESSENTIAL 1"/>
    <property type="match status" value="1"/>
</dbReference>
<feature type="compositionally biased region" description="Low complexity" evidence="2">
    <location>
        <begin position="92"/>
        <end position="102"/>
    </location>
</feature>